<dbReference type="RefSeq" id="WP_012949446.1">
    <property type="nucleotide sequence ID" value="NC_013757.1"/>
</dbReference>
<dbReference type="GO" id="GO:0047617">
    <property type="term" value="F:fatty acyl-CoA hydrolase activity"/>
    <property type="evidence" value="ECO:0007669"/>
    <property type="project" value="TreeGrafter"/>
</dbReference>
<dbReference type="AlphaFoldDB" id="D2SAY1"/>
<protein>
    <submittedName>
        <fullName evidence="2">Thioesterase superfamily protein</fullName>
    </submittedName>
</protein>
<dbReference type="PANTHER" id="PTHR31793">
    <property type="entry name" value="4-HYDROXYBENZOYL-COA THIOESTERASE FAMILY MEMBER"/>
    <property type="match status" value="1"/>
</dbReference>
<dbReference type="OrthoDB" id="9799036at2"/>
<dbReference type="Gene3D" id="3.10.129.10">
    <property type="entry name" value="Hotdog Thioesterase"/>
    <property type="match status" value="1"/>
</dbReference>
<dbReference type="CDD" id="cd00586">
    <property type="entry name" value="4HBT"/>
    <property type="match status" value="1"/>
</dbReference>
<dbReference type="EMBL" id="CP001867">
    <property type="protein sequence ID" value="ADB76016.1"/>
    <property type="molecule type" value="Genomic_DNA"/>
</dbReference>
<dbReference type="InterPro" id="IPR050563">
    <property type="entry name" value="4-hydroxybenzoyl-CoA_TE"/>
</dbReference>
<proteinExistence type="predicted"/>
<dbReference type="SUPFAM" id="SSF54637">
    <property type="entry name" value="Thioesterase/thiol ester dehydrase-isomerase"/>
    <property type="match status" value="1"/>
</dbReference>
<evidence type="ECO:0000313" key="3">
    <source>
        <dbReference type="Proteomes" id="UP000001382"/>
    </source>
</evidence>
<dbReference type="Pfam" id="PF03061">
    <property type="entry name" value="4HBT"/>
    <property type="match status" value="1"/>
</dbReference>
<dbReference type="PANTHER" id="PTHR31793:SF24">
    <property type="entry name" value="LONG-CHAIN ACYL-COA THIOESTERASE FADM"/>
    <property type="match status" value="1"/>
</dbReference>
<name>D2SAY1_GEOOG</name>
<reference evidence="3" key="2">
    <citation type="submission" date="2010-01" db="EMBL/GenBank/DDBJ databases">
        <title>The complete genome of Geodermatophilus obscurus DSM 43160.</title>
        <authorList>
            <consortium name="US DOE Joint Genome Institute (JGI-PGF)"/>
            <person name="Lucas S."/>
            <person name="Copeland A."/>
            <person name="Lapidus A."/>
            <person name="Glavina del Rio T."/>
            <person name="Dalin E."/>
            <person name="Tice H."/>
            <person name="Bruce D."/>
            <person name="Goodwin L."/>
            <person name="Pitluck S."/>
            <person name="Kyrpides N."/>
            <person name="Mavromatis K."/>
            <person name="Ivanova N."/>
            <person name="Munk A.C."/>
            <person name="Brettin T."/>
            <person name="Detter J.C."/>
            <person name="Han C."/>
            <person name="Larimer F."/>
            <person name="Land M."/>
            <person name="Hauser L."/>
            <person name="Markowitz V."/>
            <person name="Cheng J.-F."/>
            <person name="Hugenholtz P."/>
            <person name="Woyke T."/>
            <person name="Wu D."/>
            <person name="Jando M."/>
            <person name="Schneider S."/>
            <person name="Klenk H.-P."/>
            <person name="Eisen J.A."/>
        </authorList>
    </citation>
    <scope>NUCLEOTIDE SEQUENCE [LARGE SCALE GENOMIC DNA]</scope>
    <source>
        <strain evidence="3">ATCC 25078 / DSM 43160 / JCM 3152 / KCC A-0152 / KCTC 9177 / NBRC 13315 / NRRL B-3577 / G-20</strain>
    </source>
</reference>
<organism evidence="2 3">
    <name type="scientific">Geodermatophilus obscurus (strain ATCC 25078 / DSM 43160 / JCM 3152 / CCUG 61914 / KCC A-0152 / KCTC 9177 / NBRC 13315 / NRRL B-3577 / G-20)</name>
    <dbReference type="NCBI Taxonomy" id="526225"/>
    <lineage>
        <taxon>Bacteria</taxon>
        <taxon>Bacillati</taxon>
        <taxon>Actinomycetota</taxon>
        <taxon>Actinomycetes</taxon>
        <taxon>Geodermatophilales</taxon>
        <taxon>Geodermatophilaceae</taxon>
        <taxon>Geodermatophilus</taxon>
    </lineage>
</organism>
<dbReference type="InterPro" id="IPR029069">
    <property type="entry name" value="HotDog_dom_sf"/>
</dbReference>
<dbReference type="KEGG" id="gob:Gobs_3415"/>
<dbReference type="InterPro" id="IPR006683">
    <property type="entry name" value="Thioestr_dom"/>
</dbReference>
<dbReference type="Proteomes" id="UP000001382">
    <property type="component" value="Chromosome"/>
</dbReference>
<evidence type="ECO:0000259" key="1">
    <source>
        <dbReference type="Pfam" id="PF03061"/>
    </source>
</evidence>
<evidence type="ECO:0000313" key="2">
    <source>
        <dbReference type="EMBL" id="ADB76016.1"/>
    </source>
</evidence>
<gene>
    <name evidence="2" type="ordered locus">Gobs_3415</name>
</gene>
<dbReference type="STRING" id="526225.Gobs_3415"/>
<dbReference type="eggNOG" id="COG0824">
    <property type="taxonomic scope" value="Bacteria"/>
</dbReference>
<sequence length="130" mass="14764">MSARHEHAVQLRWSDPDSLGHVNHARALSLIEDARLAMAEGAPGDRGLILARLEVDYLRQLYYRVGERLCVRSTVTRLGTRSLTLRQELVQDDEVAIRASVVMVLFDFATDASRAMTDDERAHWSRFQVS</sequence>
<accession>D2SAY1</accession>
<keyword evidence="3" id="KW-1185">Reference proteome</keyword>
<dbReference type="HOGENOM" id="CLU_101141_2_0_11"/>
<feature type="domain" description="Thioesterase" evidence="1">
    <location>
        <begin position="20"/>
        <end position="94"/>
    </location>
</feature>
<reference evidence="2 3" key="1">
    <citation type="journal article" date="2010" name="Stand. Genomic Sci.">
        <title>Complete genome sequence of Geodermatophilus obscurus type strain (G-20).</title>
        <authorList>
            <person name="Ivanova N."/>
            <person name="Sikorski J."/>
            <person name="Jando M."/>
            <person name="Munk C."/>
            <person name="Lapidus A."/>
            <person name="Glavina Del Rio T."/>
            <person name="Copeland A."/>
            <person name="Tice H."/>
            <person name="Cheng J.-F."/>
            <person name="Lucas S."/>
            <person name="Chen F."/>
            <person name="Nolan M."/>
            <person name="Bruce D."/>
            <person name="Goodwin L."/>
            <person name="Pitluck S."/>
            <person name="Mavromatis K."/>
            <person name="Mikhailova N."/>
            <person name="Pati A."/>
            <person name="Chen A."/>
            <person name="Palaniappan K."/>
            <person name="Land M."/>
            <person name="Hauser L."/>
            <person name="Chang Y.-J."/>
            <person name="Jeffries C.D."/>
            <person name="Meincke L."/>
            <person name="Brettin T."/>
            <person name="Detter J.C."/>
            <person name="Detter J.C."/>
            <person name="Rohde M."/>
            <person name="Goeker M."/>
            <person name="Bristow J."/>
            <person name="Eisen J.A."/>
            <person name="Markowitz V."/>
            <person name="Hugenholtz P."/>
            <person name="Kyrpides N.C."/>
            <person name="Klenk H.-P."/>
        </authorList>
    </citation>
    <scope>NUCLEOTIDE SEQUENCE [LARGE SCALE GENOMIC DNA]</scope>
    <source>
        <strain evidence="3">ATCC 25078 / DSM 43160 / JCM 3152 / KCC A-0152 / KCTC 9177 / NBRC 13315 / NRRL B-3577 / G-20</strain>
    </source>
</reference>